<feature type="transmembrane region" description="Helical" evidence="1">
    <location>
        <begin position="58"/>
        <end position="78"/>
    </location>
</feature>
<feature type="transmembrane region" description="Helical" evidence="1">
    <location>
        <begin position="124"/>
        <end position="146"/>
    </location>
</feature>
<dbReference type="AlphaFoldDB" id="A0A4Y7SI58"/>
<evidence type="ECO:0000313" key="2">
    <source>
        <dbReference type="EMBL" id="TEB21515.1"/>
    </source>
</evidence>
<gene>
    <name evidence="2" type="ORF">FA13DRAFT_1819435</name>
</gene>
<protein>
    <submittedName>
        <fullName evidence="2">Uncharacterized protein</fullName>
    </submittedName>
</protein>
<sequence>MDLSPERIQALTESVGMARMQEYIVIPLYCLYVYYVVTTIAEEVSIILPQQWNRGKTLYVVIRHGMLVAIALQLTAEYRNYYSMSPAICKALSVSYEIANSLVLFACDFSLGLCLSALLQAKTLYCVAILVLSCTLTIVNSTFSVVSNLQYPAALPSPLMKELGYACYYISQEDWATKTIANLGRNIPNILEPCHNRPSVHVGCCHFCCALQGSRQSASSGDTPGCRPVLLVSVSHQTGVVDPTDSCSPDGVGTGRPPRISICKCRNHRFYPNPSTTPPHQHAQGRLHGFAARRLQAPFRTSSAWIGGRP</sequence>
<dbReference type="EMBL" id="QPFP01000108">
    <property type="protein sequence ID" value="TEB21515.1"/>
    <property type="molecule type" value="Genomic_DNA"/>
</dbReference>
<evidence type="ECO:0000313" key="3">
    <source>
        <dbReference type="Proteomes" id="UP000298030"/>
    </source>
</evidence>
<accession>A0A4Y7SI58</accession>
<keyword evidence="1" id="KW-1133">Transmembrane helix</keyword>
<feature type="transmembrane region" description="Helical" evidence="1">
    <location>
        <begin position="20"/>
        <end position="37"/>
    </location>
</feature>
<evidence type="ECO:0000256" key="1">
    <source>
        <dbReference type="SAM" id="Phobius"/>
    </source>
</evidence>
<reference evidence="2 3" key="1">
    <citation type="journal article" date="2019" name="Nat. Ecol. Evol.">
        <title>Megaphylogeny resolves global patterns of mushroom evolution.</title>
        <authorList>
            <person name="Varga T."/>
            <person name="Krizsan K."/>
            <person name="Foldi C."/>
            <person name="Dima B."/>
            <person name="Sanchez-Garcia M."/>
            <person name="Sanchez-Ramirez S."/>
            <person name="Szollosi G.J."/>
            <person name="Szarkandi J.G."/>
            <person name="Papp V."/>
            <person name="Albert L."/>
            <person name="Andreopoulos W."/>
            <person name="Angelini C."/>
            <person name="Antonin V."/>
            <person name="Barry K.W."/>
            <person name="Bougher N.L."/>
            <person name="Buchanan P."/>
            <person name="Buyck B."/>
            <person name="Bense V."/>
            <person name="Catcheside P."/>
            <person name="Chovatia M."/>
            <person name="Cooper J."/>
            <person name="Damon W."/>
            <person name="Desjardin D."/>
            <person name="Finy P."/>
            <person name="Geml J."/>
            <person name="Haridas S."/>
            <person name="Hughes K."/>
            <person name="Justo A."/>
            <person name="Karasinski D."/>
            <person name="Kautmanova I."/>
            <person name="Kiss B."/>
            <person name="Kocsube S."/>
            <person name="Kotiranta H."/>
            <person name="LaButti K.M."/>
            <person name="Lechner B.E."/>
            <person name="Liimatainen K."/>
            <person name="Lipzen A."/>
            <person name="Lukacs Z."/>
            <person name="Mihaltcheva S."/>
            <person name="Morgado L.N."/>
            <person name="Niskanen T."/>
            <person name="Noordeloos M.E."/>
            <person name="Ohm R.A."/>
            <person name="Ortiz-Santana B."/>
            <person name="Ovrebo C."/>
            <person name="Racz N."/>
            <person name="Riley R."/>
            <person name="Savchenko A."/>
            <person name="Shiryaev A."/>
            <person name="Soop K."/>
            <person name="Spirin V."/>
            <person name="Szebenyi C."/>
            <person name="Tomsovsky M."/>
            <person name="Tulloss R.E."/>
            <person name="Uehling J."/>
            <person name="Grigoriev I.V."/>
            <person name="Vagvolgyi C."/>
            <person name="Papp T."/>
            <person name="Martin F.M."/>
            <person name="Miettinen O."/>
            <person name="Hibbett D.S."/>
            <person name="Nagy L.G."/>
        </authorList>
    </citation>
    <scope>NUCLEOTIDE SEQUENCE [LARGE SCALE GENOMIC DNA]</scope>
    <source>
        <strain evidence="2 3">FP101781</strain>
    </source>
</reference>
<feature type="transmembrane region" description="Helical" evidence="1">
    <location>
        <begin position="98"/>
        <end position="119"/>
    </location>
</feature>
<dbReference type="Proteomes" id="UP000298030">
    <property type="component" value="Unassembled WGS sequence"/>
</dbReference>
<organism evidence="2 3">
    <name type="scientific">Coprinellus micaceus</name>
    <name type="common">Glistening ink-cap mushroom</name>
    <name type="synonym">Coprinus micaceus</name>
    <dbReference type="NCBI Taxonomy" id="71717"/>
    <lineage>
        <taxon>Eukaryota</taxon>
        <taxon>Fungi</taxon>
        <taxon>Dikarya</taxon>
        <taxon>Basidiomycota</taxon>
        <taxon>Agaricomycotina</taxon>
        <taxon>Agaricomycetes</taxon>
        <taxon>Agaricomycetidae</taxon>
        <taxon>Agaricales</taxon>
        <taxon>Agaricineae</taxon>
        <taxon>Psathyrellaceae</taxon>
        <taxon>Coprinellus</taxon>
    </lineage>
</organism>
<keyword evidence="1" id="KW-0472">Membrane</keyword>
<comment type="caution">
    <text evidence="2">The sequence shown here is derived from an EMBL/GenBank/DDBJ whole genome shotgun (WGS) entry which is preliminary data.</text>
</comment>
<keyword evidence="3" id="KW-1185">Reference proteome</keyword>
<proteinExistence type="predicted"/>
<name>A0A4Y7SI58_COPMI</name>
<keyword evidence="1" id="KW-0812">Transmembrane</keyword>